<evidence type="ECO:0000313" key="3">
    <source>
        <dbReference type="Proteomes" id="UP000694044"/>
    </source>
</evidence>
<proteinExistence type="predicted"/>
<sequence>MKSCTLHSCITFGGECPYDALYPSVCAIHAYHHATQFDVARAAKAAGLQLFVPTEFGMPEEDGPSITKQKVRTLLKELALPFALFHGGLYIPFFLGYNLKEGVMNVVGEDNAKMSVVARAASSRMCW</sequence>
<keyword evidence="3" id="KW-1185">Reference proteome</keyword>
<dbReference type="Proteomes" id="UP000694044">
    <property type="component" value="Unassembled WGS sequence"/>
</dbReference>
<feature type="transmembrane region" description="Helical" evidence="1">
    <location>
        <begin position="78"/>
        <end position="97"/>
    </location>
</feature>
<keyword evidence="1" id="KW-0472">Membrane</keyword>
<dbReference type="EMBL" id="JAGDFM010000196">
    <property type="protein sequence ID" value="KAG7382805.1"/>
    <property type="molecule type" value="Genomic_DNA"/>
</dbReference>
<protein>
    <submittedName>
        <fullName evidence="2">Uncharacterized protein</fullName>
    </submittedName>
</protein>
<accession>A0A8T1VN82</accession>
<keyword evidence="1" id="KW-0812">Transmembrane</keyword>
<keyword evidence="1" id="KW-1133">Transmembrane helix</keyword>
<reference evidence="2" key="1">
    <citation type="submission" date="2021-02" db="EMBL/GenBank/DDBJ databases">
        <authorList>
            <person name="Palmer J.M."/>
        </authorList>
    </citation>
    <scope>NUCLEOTIDE SEQUENCE</scope>
    <source>
        <strain evidence="2">SCRP734</strain>
    </source>
</reference>
<comment type="caution">
    <text evidence="2">The sequence shown here is derived from an EMBL/GenBank/DDBJ whole genome shotgun (WGS) entry which is preliminary data.</text>
</comment>
<evidence type="ECO:0000313" key="2">
    <source>
        <dbReference type="EMBL" id="KAG7382805.1"/>
    </source>
</evidence>
<gene>
    <name evidence="2" type="ORF">PHYPSEUDO_004313</name>
</gene>
<dbReference type="AlphaFoldDB" id="A0A8T1VN82"/>
<dbReference type="OrthoDB" id="100672at2759"/>
<evidence type="ECO:0000256" key="1">
    <source>
        <dbReference type="SAM" id="Phobius"/>
    </source>
</evidence>
<name>A0A8T1VN82_9STRA</name>
<organism evidence="2 3">
    <name type="scientific">Phytophthora pseudosyringae</name>
    <dbReference type="NCBI Taxonomy" id="221518"/>
    <lineage>
        <taxon>Eukaryota</taxon>
        <taxon>Sar</taxon>
        <taxon>Stramenopiles</taxon>
        <taxon>Oomycota</taxon>
        <taxon>Peronosporomycetes</taxon>
        <taxon>Peronosporales</taxon>
        <taxon>Peronosporaceae</taxon>
        <taxon>Phytophthora</taxon>
    </lineage>
</organism>